<dbReference type="InterPro" id="IPR043146">
    <property type="entry name" value="Penicillin_amidase_N_B-knob"/>
</dbReference>
<feature type="signal peptide" evidence="6">
    <location>
        <begin position="1"/>
        <end position="30"/>
    </location>
</feature>
<keyword evidence="3 7" id="KW-0378">Hydrolase</keyword>
<reference evidence="7 8" key="1">
    <citation type="submission" date="2020-04" db="EMBL/GenBank/DDBJ databases">
        <authorList>
            <person name="De Canck E."/>
        </authorList>
    </citation>
    <scope>NUCLEOTIDE SEQUENCE [LARGE SCALE GENOMIC DNA]</scope>
    <source>
        <strain evidence="7 8">LMG 28614</strain>
    </source>
</reference>
<dbReference type="GO" id="GO:0016811">
    <property type="term" value="F:hydrolase activity, acting on carbon-nitrogen (but not peptide) bonds, in linear amides"/>
    <property type="evidence" value="ECO:0007669"/>
    <property type="project" value="InterPro"/>
</dbReference>
<evidence type="ECO:0000256" key="4">
    <source>
        <dbReference type="ARBA" id="ARBA00023145"/>
    </source>
</evidence>
<organism evidence="7 8">
    <name type="scientific">Paraburkholderia ultramafica</name>
    <dbReference type="NCBI Taxonomy" id="1544867"/>
    <lineage>
        <taxon>Bacteria</taxon>
        <taxon>Pseudomonadati</taxon>
        <taxon>Pseudomonadota</taxon>
        <taxon>Betaproteobacteria</taxon>
        <taxon>Burkholderiales</taxon>
        <taxon>Burkholderiaceae</taxon>
        <taxon>Paraburkholderia</taxon>
    </lineage>
</organism>
<evidence type="ECO:0000313" key="8">
    <source>
        <dbReference type="Proteomes" id="UP000494365"/>
    </source>
</evidence>
<evidence type="ECO:0000256" key="5">
    <source>
        <dbReference type="SAM" id="MobiDB-lite"/>
    </source>
</evidence>
<keyword evidence="8" id="KW-1185">Reference proteome</keyword>
<evidence type="ECO:0000256" key="6">
    <source>
        <dbReference type="SAM" id="SignalP"/>
    </source>
</evidence>
<dbReference type="InterPro" id="IPR023343">
    <property type="entry name" value="Penicillin_amidase_dom1"/>
</dbReference>
<dbReference type="Gene3D" id="1.10.439.10">
    <property type="entry name" value="Penicillin Amidohydrolase, domain 1"/>
    <property type="match status" value="1"/>
</dbReference>
<name>A0A6S7B4U2_9BURK</name>
<keyword evidence="4" id="KW-0865">Zymogen</keyword>
<feature type="compositionally biased region" description="Basic and acidic residues" evidence="5">
    <location>
        <begin position="219"/>
        <end position="236"/>
    </location>
</feature>
<dbReference type="Pfam" id="PF01804">
    <property type="entry name" value="Penicil_amidase"/>
    <property type="match status" value="1"/>
</dbReference>
<feature type="region of interest" description="Disordered" evidence="5">
    <location>
        <begin position="211"/>
        <end position="236"/>
    </location>
</feature>
<proteinExistence type="inferred from homology"/>
<gene>
    <name evidence="7" type="primary">pvdQ</name>
    <name evidence="7" type="ORF">LMG28614_02633</name>
</gene>
<dbReference type="InterPro" id="IPR029055">
    <property type="entry name" value="Ntn_hydrolases_N"/>
</dbReference>
<dbReference type="InterPro" id="IPR002692">
    <property type="entry name" value="S45"/>
</dbReference>
<keyword evidence="2 6" id="KW-0732">Signal</keyword>
<sequence length="837" mass="88867">MPVNASLRRCGPVVRLLAALPCAFGLQSCAVPSTDVGAHAGPYEVEIRRTTLGIAHVKAGDWGSLGYGYGYVQAQDNLCTLADGFVTYRGERSRYFGADARPAAEATFGQPDNLDADFFFRFVVDDAAVSRYRHSQTAEMRALIDGFVAGYNRYVGELAHGDFPGEHAACRAAPWAGKIGSADIYRRLYAANLAGGAMRFVNAIAKAKPPLALGQSPDASREQEREDAHGTGKTERAASAPLAYLGGEAGIGSNGLAFGADVTHTGSALLLGNPHWFWTGPDRFYQAQLTIPGKLNVSGVSFLGVPLIVMGFNENVAWAHTVSTAKRFGLFKLTLVPGSPTRYQIDGKTETMTPTQLNVDARAADGSIHTVARTLYRSRFGPLVNLGALSPALAWNAQQAFALRDINADNFRVFENFLEWNQANSLDDFIRIQKKNAALPWVNTLAIGRGDPRVWYADIGAVPDVPDELVLRCTPPVGKALGQSMPGVPVLDGSRSDCDWRDQPGSVQHRALPVAQMPGLLRRDYVGNFNGSYWLSNPAAPLTGYAQIIGATNAPQSLRTRLGHSIATQLQSDPAGVSADALGRAALDSRSMSALLFKRPVLDRLCGSGATAGANAAAYTAANIAASANELHQACKVLAAWDDTAAAGAVGATLWDELWRRLLTIPPAQLYAVPFDPAQPLTTPAGIAADPAKLAAALHDAIAALEKAGIAIDAPRSAALYVQRNAERIPLFGGCDAGGYFTAACAAHPFDARGASMNVNPAGDSYLQIVSFAGDEVLARTLLASSESDDPASPHYADATRDYAAQRWLRMPFSEASIAHDPALSVRTLSSPDAPVR</sequence>
<dbReference type="RefSeq" id="WP_175149944.1">
    <property type="nucleotide sequence ID" value="NZ_CADIKK010000010.1"/>
</dbReference>
<dbReference type="Proteomes" id="UP000494365">
    <property type="component" value="Unassembled WGS sequence"/>
</dbReference>
<protein>
    <submittedName>
        <fullName evidence="7">Acyl-homoserine lactone acylase PvdQ</fullName>
        <ecNumber evidence="7">3.5.1.97</ecNumber>
    </submittedName>
</protein>
<dbReference type="AlphaFoldDB" id="A0A6S7B4U2"/>
<evidence type="ECO:0000256" key="3">
    <source>
        <dbReference type="ARBA" id="ARBA00022801"/>
    </source>
</evidence>
<dbReference type="InterPro" id="IPR043147">
    <property type="entry name" value="Penicillin_amidase_A-knob"/>
</dbReference>
<dbReference type="SUPFAM" id="SSF56235">
    <property type="entry name" value="N-terminal nucleophile aminohydrolases (Ntn hydrolases)"/>
    <property type="match status" value="1"/>
</dbReference>
<dbReference type="PANTHER" id="PTHR34218">
    <property type="entry name" value="PEPTIDASE S45 PENICILLIN AMIDASE"/>
    <property type="match status" value="1"/>
</dbReference>
<dbReference type="PANTHER" id="PTHR34218:SF3">
    <property type="entry name" value="ACYL-HOMOSERINE LACTONE ACYLASE PVDQ"/>
    <property type="match status" value="1"/>
</dbReference>
<feature type="chain" id="PRO_5029014650" evidence="6">
    <location>
        <begin position="31"/>
        <end position="837"/>
    </location>
</feature>
<dbReference type="Gene3D" id="1.10.1400.10">
    <property type="match status" value="1"/>
</dbReference>
<dbReference type="Gene3D" id="3.60.20.10">
    <property type="entry name" value="Glutamine Phosphoribosylpyrophosphate, subunit 1, domain 1"/>
    <property type="match status" value="1"/>
</dbReference>
<comment type="similarity">
    <text evidence="1">Belongs to the peptidase S45 family.</text>
</comment>
<dbReference type="EMBL" id="CADIKK010000010">
    <property type="protein sequence ID" value="CAB3788007.1"/>
    <property type="molecule type" value="Genomic_DNA"/>
</dbReference>
<dbReference type="EC" id="3.5.1.97" evidence="7"/>
<dbReference type="Gene3D" id="2.30.120.10">
    <property type="match status" value="1"/>
</dbReference>
<dbReference type="GO" id="GO:0017000">
    <property type="term" value="P:antibiotic biosynthetic process"/>
    <property type="evidence" value="ECO:0007669"/>
    <property type="project" value="InterPro"/>
</dbReference>
<accession>A0A6S7B4U2</accession>
<evidence type="ECO:0000256" key="1">
    <source>
        <dbReference type="ARBA" id="ARBA00006586"/>
    </source>
</evidence>
<evidence type="ECO:0000313" key="7">
    <source>
        <dbReference type="EMBL" id="CAB3788007.1"/>
    </source>
</evidence>
<evidence type="ECO:0000256" key="2">
    <source>
        <dbReference type="ARBA" id="ARBA00022729"/>
    </source>
</evidence>